<protein>
    <submittedName>
        <fullName evidence="2">Uncharacterized protein</fullName>
    </submittedName>
</protein>
<dbReference type="EMBL" id="KI658934">
    <property type="protein sequence ID" value="ETN80844.1"/>
    <property type="molecule type" value="Genomic_DNA"/>
</dbReference>
<evidence type="ECO:0000313" key="2">
    <source>
        <dbReference type="EMBL" id="ETN80844.1"/>
    </source>
</evidence>
<keyword evidence="3" id="KW-1185">Reference proteome</keyword>
<organism evidence="2 3">
    <name type="scientific">Necator americanus</name>
    <name type="common">Human hookworm</name>
    <dbReference type="NCBI Taxonomy" id="51031"/>
    <lineage>
        <taxon>Eukaryota</taxon>
        <taxon>Metazoa</taxon>
        <taxon>Ecdysozoa</taxon>
        <taxon>Nematoda</taxon>
        <taxon>Chromadorea</taxon>
        <taxon>Rhabditida</taxon>
        <taxon>Rhabditina</taxon>
        <taxon>Rhabditomorpha</taxon>
        <taxon>Strongyloidea</taxon>
        <taxon>Ancylostomatidae</taxon>
        <taxon>Bunostominae</taxon>
        <taxon>Necator</taxon>
    </lineage>
</organism>
<dbReference type="Proteomes" id="UP000053676">
    <property type="component" value="Unassembled WGS sequence"/>
</dbReference>
<dbReference type="KEGG" id="nai:NECAME_02243"/>
<evidence type="ECO:0000313" key="3">
    <source>
        <dbReference type="Proteomes" id="UP000053676"/>
    </source>
</evidence>
<evidence type="ECO:0000256" key="1">
    <source>
        <dbReference type="SAM" id="Phobius"/>
    </source>
</evidence>
<proteinExistence type="predicted"/>
<keyword evidence="1" id="KW-0812">Transmembrane</keyword>
<keyword evidence="1" id="KW-1133">Transmembrane helix</keyword>
<dbReference type="AlphaFoldDB" id="W2TGY2"/>
<accession>W2TGY2</accession>
<reference evidence="3" key="1">
    <citation type="journal article" date="2014" name="Nat. Genet.">
        <title>Genome of the human hookworm Necator americanus.</title>
        <authorList>
            <person name="Tang Y.T."/>
            <person name="Gao X."/>
            <person name="Rosa B.A."/>
            <person name="Abubucker S."/>
            <person name="Hallsworth-Pepin K."/>
            <person name="Martin J."/>
            <person name="Tyagi R."/>
            <person name="Heizer E."/>
            <person name="Zhang X."/>
            <person name="Bhonagiri-Palsikar V."/>
            <person name="Minx P."/>
            <person name="Warren W.C."/>
            <person name="Wang Q."/>
            <person name="Zhan B."/>
            <person name="Hotez P.J."/>
            <person name="Sternberg P.W."/>
            <person name="Dougall A."/>
            <person name="Gaze S.T."/>
            <person name="Mulvenna J."/>
            <person name="Sotillo J."/>
            <person name="Ranganathan S."/>
            <person name="Rabelo E.M."/>
            <person name="Wilson R.K."/>
            <person name="Felgner P.L."/>
            <person name="Bethony J."/>
            <person name="Hawdon J.M."/>
            <person name="Gasser R.B."/>
            <person name="Loukas A."/>
            <person name="Mitreva M."/>
        </authorList>
    </citation>
    <scope>NUCLEOTIDE SEQUENCE [LARGE SCALE GENOMIC DNA]</scope>
</reference>
<keyword evidence="1" id="KW-0472">Membrane</keyword>
<name>W2TGY2_NECAM</name>
<sequence length="78" mass="9211">MRQTESNIMFASICTCWDYDGDDYEHSGYKAYGTDVYQPPVLFFSACKYFSCWFFWTAFACFYPLFLVTCYCVLDADM</sequence>
<feature type="transmembrane region" description="Helical" evidence="1">
    <location>
        <begin position="53"/>
        <end position="74"/>
    </location>
</feature>
<gene>
    <name evidence="2" type="ORF">NECAME_02243</name>
</gene>